<evidence type="ECO:0000259" key="1">
    <source>
        <dbReference type="Pfam" id="PF05585"/>
    </source>
</evidence>
<reference evidence="3" key="2">
    <citation type="journal article" date="2016" name="Mol. Ecol.">
        <title>Population genomics of the filarial nematode parasite Wuchereria bancrofti from mosquitoes.</title>
        <authorList>
            <person name="Small S.T."/>
            <person name="Reimer L.J."/>
            <person name="Tisch D.J."/>
            <person name="King C.L."/>
            <person name="Christensen B.M."/>
            <person name="Siba P.M."/>
            <person name="Kazura J.W."/>
            <person name="Serre D."/>
            <person name="Zimmerman P.A."/>
        </authorList>
    </citation>
    <scope>NUCLEOTIDE SEQUENCE</scope>
    <source>
        <strain evidence="3">pt0022</strain>
    </source>
</reference>
<evidence type="ECO:0000259" key="2">
    <source>
        <dbReference type="Pfam" id="PF18701"/>
    </source>
</evidence>
<dbReference type="Pfam" id="PF18701">
    <property type="entry name" value="DUF5641"/>
    <property type="match status" value="1"/>
</dbReference>
<evidence type="ECO:0008006" key="5">
    <source>
        <dbReference type="Google" id="ProtNLM"/>
    </source>
</evidence>
<feature type="domain" description="DUF1758" evidence="1">
    <location>
        <begin position="432"/>
        <end position="514"/>
    </location>
</feature>
<evidence type="ECO:0000313" key="4">
    <source>
        <dbReference type="WBParaSite" id="mrna-Wban_06059"/>
    </source>
</evidence>
<dbReference type="AlphaFoldDB" id="A0AAF5PV40"/>
<reference evidence="4" key="3">
    <citation type="submission" date="2024-02" db="UniProtKB">
        <authorList>
            <consortium name="WormBaseParasite"/>
        </authorList>
    </citation>
    <scope>IDENTIFICATION</scope>
    <source>
        <strain evidence="4">pt0022</strain>
    </source>
</reference>
<evidence type="ECO:0000313" key="3">
    <source>
        <dbReference type="Proteomes" id="UP000093561"/>
    </source>
</evidence>
<sequence length="922" mass="107520">MSVEETRKKSSPSYLIRRNLQYLENTAKKAVEQGIELCGKKPPVELNYEETTEWLKQQKSDVGKQIIVLDGIISKANKLEEEWKELLRSLENGEWENDVTLYEEYWYEEECLFNSGNKLYNERAALLTELNRINEALVEMKMKCEIIESTPKEKKSLEDLIEKLVTTSKPPTLNPVEFDGNMRMWGQYISQFEESIHKRTDLTPTQKFMHLLSTLKGEAREHISDLMVNDENYPLAIKNLYERYGDKNQRIKELYKSLEKVRYSKKEPHRMIRELLNLLSQLKGMGENIETTQLDVMVTDRLPESMAKGLRRMKLRDPEWTMENTIKYLKEEMKIEEEYEEKSQERIKDLMYKTNLQRTKPRFTKWENNIRRTTVCSTVKQVPTMFPNRATQKNSERTNRTSKIVAATVANDVIGDNNTQETYMMCKEVRLINPEEPEKTSNALFFFDTGSDCNYITESMVNKIELKQTSASVGMLITGLVGTKKYESRKITFGVQTLSGKKRNIQAYVVESILERVPYLINHDNEKLVEGRWGKPDVLLGVEGIANLLIRNSTKHPPGWVVIETELGMIKGGRQKVVQDEEIGYRNNKSYELQTITNMSKKESQIYMDQIEQTWKFEAIGIKDLITDYQEEKALEAFQKLLAIDEEGRCVVGWPWKNEEIVPAKGYGLAWGRLRSTIRKLRKSPELLEYYDEYFKNLLNEGIIEKIKNQDETGRVSYLPHQAVSRWTPQECSEIHIFVDASQRAVGLAVYSRRSNSTPAIINERPLVDIEEIGLVLKPGDFLNPGSAKGEHLTEDNVYRKDKTICRKENLQIDALAHQYKNTCKRIDHLWKIWREEYLEELRKRAQRKHRGPRSKIRREPEINELVLLKGDCPRNSWRMGRVARLIRGKDSICRSAVVKLANRKELVRAVGHLYPLEVSDK</sequence>
<dbReference type="InterPro" id="IPR040676">
    <property type="entry name" value="DUF5641"/>
</dbReference>
<dbReference type="PANTHER" id="PTHR47331">
    <property type="entry name" value="PHD-TYPE DOMAIN-CONTAINING PROTEIN"/>
    <property type="match status" value="1"/>
</dbReference>
<name>A0AAF5PV40_WUCBA</name>
<dbReference type="WBParaSite" id="mrna-Wban_06059">
    <property type="protein sequence ID" value="mrna-Wban_06059"/>
    <property type="gene ID" value="Wban_06059"/>
</dbReference>
<dbReference type="InterPro" id="IPR008737">
    <property type="entry name" value="DUF1758"/>
</dbReference>
<dbReference type="PANTHER" id="PTHR47331:SF5">
    <property type="entry name" value="RIBONUCLEASE H"/>
    <property type="match status" value="1"/>
</dbReference>
<proteinExistence type="predicted"/>
<dbReference type="Proteomes" id="UP000093561">
    <property type="component" value="Unassembled WGS sequence"/>
</dbReference>
<feature type="domain" description="DUF5641" evidence="2">
    <location>
        <begin position="819"/>
        <end position="916"/>
    </location>
</feature>
<organism evidence="3 4">
    <name type="scientific">Wuchereria bancrofti</name>
    <dbReference type="NCBI Taxonomy" id="6293"/>
    <lineage>
        <taxon>Eukaryota</taxon>
        <taxon>Metazoa</taxon>
        <taxon>Ecdysozoa</taxon>
        <taxon>Nematoda</taxon>
        <taxon>Chromadorea</taxon>
        <taxon>Rhabditida</taxon>
        <taxon>Spirurina</taxon>
        <taxon>Spiruromorpha</taxon>
        <taxon>Filarioidea</taxon>
        <taxon>Onchocercidae</taxon>
        <taxon>Wuchereria</taxon>
    </lineage>
</organism>
<protein>
    <recommendedName>
        <fullName evidence="5">DUF5641 domain-containing protein</fullName>
    </recommendedName>
</protein>
<dbReference type="Pfam" id="PF05585">
    <property type="entry name" value="DUF1758"/>
    <property type="match status" value="1"/>
</dbReference>
<reference evidence="3" key="1">
    <citation type="submission" date="2015-03" db="EMBL/GenBank/DDBJ databases">
        <title>Wuchereria bancrofti Genome Sequencing Papua New Guinea Strain.</title>
        <authorList>
            <person name="Small S.T."/>
            <person name="Serre D."/>
            <person name="Zimmerman P.A."/>
        </authorList>
    </citation>
    <scope>NUCLEOTIDE SEQUENCE [LARGE SCALE GENOMIC DNA]</scope>
    <source>
        <strain evidence="3">pt0022</strain>
    </source>
</reference>
<dbReference type="InterPro" id="IPR005312">
    <property type="entry name" value="DUF1759"/>
</dbReference>
<dbReference type="Pfam" id="PF03564">
    <property type="entry name" value="DUF1759"/>
    <property type="match status" value="1"/>
</dbReference>
<accession>A0AAF5PV40</accession>